<name>A0A0R3TET5_RODNA</name>
<evidence type="ECO:0000313" key="3">
    <source>
        <dbReference type="Proteomes" id="UP000278807"/>
    </source>
</evidence>
<keyword evidence="3" id="KW-1185">Reference proteome</keyword>
<organism evidence="4">
    <name type="scientific">Rodentolepis nana</name>
    <name type="common">Dwarf tapeworm</name>
    <name type="synonym">Hymenolepis nana</name>
    <dbReference type="NCBI Taxonomy" id="102285"/>
    <lineage>
        <taxon>Eukaryota</taxon>
        <taxon>Metazoa</taxon>
        <taxon>Spiralia</taxon>
        <taxon>Lophotrochozoa</taxon>
        <taxon>Platyhelminthes</taxon>
        <taxon>Cestoda</taxon>
        <taxon>Eucestoda</taxon>
        <taxon>Cyclophyllidea</taxon>
        <taxon>Hymenolepididae</taxon>
        <taxon>Rodentolepis</taxon>
    </lineage>
</organism>
<evidence type="ECO:0000313" key="2">
    <source>
        <dbReference type="EMBL" id="VDO01432.1"/>
    </source>
</evidence>
<dbReference type="AlphaFoldDB" id="A0A0R3TET5"/>
<reference evidence="4" key="1">
    <citation type="submission" date="2017-02" db="UniProtKB">
        <authorList>
            <consortium name="WormBaseParasite"/>
        </authorList>
    </citation>
    <scope>IDENTIFICATION</scope>
</reference>
<protein>
    <submittedName>
        <fullName evidence="2 4">Uncharacterized protein</fullName>
    </submittedName>
</protein>
<evidence type="ECO:0000313" key="4">
    <source>
        <dbReference type="WBParaSite" id="HNAJ_0000557401-mRNA-1"/>
    </source>
</evidence>
<feature type="region of interest" description="Disordered" evidence="1">
    <location>
        <begin position="1"/>
        <end position="45"/>
    </location>
</feature>
<evidence type="ECO:0000256" key="1">
    <source>
        <dbReference type="SAM" id="MobiDB-lite"/>
    </source>
</evidence>
<gene>
    <name evidence="2" type="ORF">HNAJ_LOCUS5572</name>
</gene>
<sequence>MTVPEQDFIPPSFGIAFTKKGTPPSSSSIPQRSPSPPQPTPQAYGPAVLVNSEIPAVVSRFNLEVQSSPLPQRSQSMVKQARPGSVFIPRRSPVDFVLSEKNPIKSSPVTTVTTTAAPTVTQCSKTTTATTRVRFASPTLQSVEANTRTSLEVICLLLNLSVLFLFSLPFQHGH</sequence>
<proteinExistence type="predicted"/>
<dbReference type="EMBL" id="UZAE01004939">
    <property type="protein sequence ID" value="VDO01432.1"/>
    <property type="molecule type" value="Genomic_DNA"/>
</dbReference>
<dbReference type="WBParaSite" id="HNAJ_0000557401-mRNA-1">
    <property type="protein sequence ID" value="HNAJ_0000557401-mRNA-1"/>
    <property type="gene ID" value="HNAJ_0000557401"/>
</dbReference>
<reference evidence="2 3" key="2">
    <citation type="submission" date="2018-11" db="EMBL/GenBank/DDBJ databases">
        <authorList>
            <consortium name="Pathogen Informatics"/>
        </authorList>
    </citation>
    <scope>NUCLEOTIDE SEQUENCE [LARGE SCALE GENOMIC DNA]</scope>
</reference>
<dbReference type="Proteomes" id="UP000278807">
    <property type="component" value="Unassembled WGS sequence"/>
</dbReference>
<feature type="compositionally biased region" description="Low complexity" evidence="1">
    <location>
        <begin position="23"/>
        <end position="32"/>
    </location>
</feature>
<accession>A0A0R3TET5</accession>